<dbReference type="Gene3D" id="3.40.50.2300">
    <property type="match status" value="1"/>
</dbReference>
<evidence type="ECO:0000256" key="1">
    <source>
        <dbReference type="ARBA" id="ARBA00018672"/>
    </source>
</evidence>
<evidence type="ECO:0000256" key="3">
    <source>
        <dbReference type="ARBA" id="ARBA00023012"/>
    </source>
</evidence>
<keyword evidence="6" id="KW-0804">Transcription</keyword>
<dbReference type="SMART" id="SM00862">
    <property type="entry name" value="Trans_reg_C"/>
    <property type="match status" value="1"/>
</dbReference>
<dbReference type="AlphaFoldDB" id="A0A927U803"/>
<keyword evidence="5 9" id="KW-0238">DNA-binding</keyword>
<dbReference type="Gene3D" id="6.10.250.690">
    <property type="match status" value="1"/>
</dbReference>
<comment type="caution">
    <text evidence="12">The sequence shown here is derived from an EMBL/GenBank/DDBJ whole genome shotgun (WGS) entry which is preliminary data.</text>
</comment>
<dbReference type="SMART" id="SM00448">
    <property type="entry name" value="REC"/>
    <property type="match status" value="1"/>
</dbReference>
<sequence>MGNQKILVVDDNEEIRNILHILLESEGYIIIEAPDGETALTLVDDTIDLIILDIMMPGISGLDVCKKIRETYQMPILFLTAKGTDSDKSLGLLIGADDYLSKPFSHSELTARVKSMLRRYYVYKGKEAATNDNYFTYDIFKVAKDRNEVFITSSTGEETAVDLSELEYQILRLLIESPGRVFPAQLIYESIWNEPYFYSSNATIMVHIRNLRTKIEDDPSKPTHLLTVWGKGYKLQ</sequence>
<dbReference type="Gene3D" id="1.10.10.10">
    <property type="entry name" value="Winged helix-like DNA-binding domain superfamily/Winged helix DNA-binding domain"/>
    <property type="match status" value="1"/>
</dbReference>
<dbReference type="EMBL" id="SVER01000005">
    <property type="protein sequence ID" value="MBE5918772.1"/>
    <property type="molecule type" value="Genomic_DNA"/>
</dbReference>
<dbReference type="InterPro" id="IPR036388">
    <property type="entry name" value="WH-like_DNA-bd_sf"/>
</dbReference>
<evidence type="ECO:0000256" key="6">
    <source>
        <dbReference type="ARBA" id="ARBA00023163"/>
    </source>
</evidence>
<dbReference type="GO" id="GO:0032993">
    <property type="term" value="C:protein-DNA complex"/>
    <property type="evidence" value="ECO:0007669"/>
    <property type="project" value="TreeGrafter"/>
</dbReference>
<dbReference type="CDD" id="cd17574">
    <property type="entry name" value="REC_OmpR"/>
    <property type="match status" value="1"/>
</dbReference>
<evidence type="ECO:0000256" key="8">
    <source>
        <dbReference type="PROSITE-ProRule" id="PRU00169"/>
    </source>
</evidence>
<evidence type="ECO:0000259" key="11">
    <source>
        <dbReference type="PROSITE" id="PS51755"/>
    </source>
</evidence>
<dbReference type="PROSITE" id="PS51755">
    <property type="entry name" value="OMPR_PHOB"/>
    <property type="match status" value="1"/>
</dbReference>
<organism evidence="12 13">
    <name type="scientific">Pseudobutyrivibrio ruminis</name>
    <dbReference type="NCBI Taxonomy" id="46206"/>
    <lineage>
        <taxon>Bacteria</taxon>
        <taxon>Bacillati</taxon>
        <taxon>Bacillota</taxon>
        <taxon>Clostridia</taxon>
        <taxon>Lachnospirales</taxon>
        <taxon>Lachnospiraceae</taxon>
        <taxon>Pseudobutyrivibrio</taxon>
    </lineage>
</organism>
<feature type="modified residue" description="4-aspartylphosphate" evidence="8">
    <location>
        <position position="53"/>
    </location>
</feature>
<dbReference type="SUPFAM" id="SSF52172">
    <property type="entry name" value="CheY-like"/>
    <property type="match status" value="1"/>
</dbReference>
<dbReference type="GO" id="GO:0006355">
    <property type="term" value="P:regulation of DNA-templated transcription"/>
    <property type="evidence" value="ECO:0007669"/>
    <property type="project" value="InterPro"/>
</dbReference>
<dbReference type="SUPFAM" id="SSF46894">
    <property type="entry name" value="C-terminal effector domain of the bipartite response regulators"/>
    <property type="match status" value="1"/>
</dbReference>
<dbReference type="CDD" id="cd00383">
    <property type="entry name" value="trans_reg_C"/>
    <property type="match status" value="1"/>
</dbReference>
<dbReference type="Proteomes" id="UP000766246">
    <property type="component" value="Unassembled WGS sequence"/>
</dbReference>
<comment type="function">
    <text evidence="7">May play the central regulatory role in sporulation. It may be an element of the effector pathway responsible for the activation of sporulation genes in response to nutritional stress. Spo0A may act in concert with spo0H (a sigma factor) to control the expression of some genes that are critical to the sporulation process.</text>
</comment>
<dbReference type="PANTHER" id="PTHR48111:SF2">
    <property type="entry name" value="RESPONSE REGULATOR SAER"/>
    <property type="match status" value="1"/>
</dbReference>
<dbReference type="FunFam" id="3.40.50.2300:FF:000001">
    <property type="entry name" value="DNA-binding response regulator PhoB"/>
    <property type="match status" value="1"/>
</dbReference>
<reference evidence="12" key="1">
    <citation type="submission" date="2019-04" db="EMBL/GenBank/DDBJ databases">
        <title>Evolution of Biomass-Degrading Anaerobic Consortia Revealed by Metagenomics.</title>
        <authorList>
            <person name="Peng X."/>
        </authorList>
    </citation>
    <scope>NUCLEOTIDE SEQUENCE</scope>
    <source>
        <strain evidence="12">SIG311</strain>
    </source>
</reference>
<evidence type="ECO:0000256" key="5">
    <source>
        <dbReference type="ARBA" id="ARBA00023125"/>
    </source>
</evidence>
<feature type="domain" description="Response regulatory" evidence="10">
    <location>
        <begin position="5"/>
        <end position="117"/>
    </location>
</feature>
<feature type="DNA-binding region" description="OmpR/PhoB-type" evidence="9">
    <location>
        <begin position="132"/>
        <end position="236"/>
    </location>
</feature>
<feature type="domain" description="OmpR/PhoB-type" evidence="11">
    <location>
        <begin position="132"/>
        <end position="236"/>
    </location>
</feature>
<protein>
    <recommendedName>
        <fullName evidence="1">Stage 0 sporulation protein A homolog</fullName>
    </recommendedName>
</protein>
<evidence type="ECO:0000256" key="2">
    <source>
        <dbReference type="ARBA" id="ARBA00022553"/>
    </source>
</evidence>
<dbReference type="Pfam" id="PF00486">
    <property type="entry name" value="Trans_reg_C"/>
    <property type="match status" value="1"/>
</dbReference>
<evidence type="ECO:0000256" key="4">
    <source>
        <dbReference type="ARBA" id="ARBA00023015"/>
    </source>
</evidence>
<gene>
    <name evidence="12" type="ORF">E7272_02910</name>
</gene>
<dbReference type="InterPro" id="IPR001867">
    <property type="entry name" value="OmpR/PhoB-type_DNA-bd"/>
</dbReference>
<dbReference type="GO" id="GO:0000156">
    <property type="term" value="F:phosphorelay response regulator activity"/>
    <property type="evidence" value="ECO:0007669"/>
    <property type="project" value="TreeGrafter"/>
</dbReference>
<dbReference type="PANTHER" id="PTHR48111">
    <property type="entry name" value="REGULATOR OF RPOS"/>
    <property type="match status" value="1"/>
</dbReference>
<dbReference type="InterPro" id="IPR016032">
    <property type="entry name" value="Sig_transdc_resp-reg_C-effctor"/>
</dbReference>
<evidence type="ECO:0000259" key="10">
    <source>
        <dbReference type="PROSITE" id="PS50110"/>
    </source>
</evidence>
<dbReference type="InterPro" id="IPR001789">
    <property type="entry name" value="Sig_transdc_resp-reg_receiver"/>
</dbReference>
<name>A0A927U803_9FIRM</name>
<keyword evidence="4" id="KW-0805">Transcription regulation</keyword>
<dbReference type="GO" id="GO:0005829">
    <property type="term" value="C:cytosol"/>
    <property type="evidence" value="ECO:0007669"/>
    <property type="project" value="TreeGrafter"/>
</dbReference>
<keyword evidence="2 8" id="KW-0597">Phosphoprotein</keyword>
<dbReference type="PROSITE" id="PS50110">
    <property type="entry name" value="RESPONSE_REGULATORY"/>
    <property type="match status" value="1"/>
</dbReference>
<keyword evidence="3" id="KW-0902">Two-component regulatory system</keyword>
<dbReference type="InterPro" id="IPR011006">
    <property type="entry name" value="CheY-like_superfamily"/>
</dbReference>
<dbReference type="Pfam" id="PF00072">
    <property type="entry name" value="Response_reg"/>
    <property type="match status" value="1"/>
</dbReference>
<evidence type="ECO:0000313" key="13">
    <source>
        <dbReference type="Proteomes" id="UP000766246"/>
    </source>
</evidence>
<accession>A0A927U803</accession>
<dbReference type="InterPro" id="IPR039420">
    <property type="entry name" value="WalR-like"/>
</dbReference>
<evidence type="ECO:0000256" key="7">
    <source>
        <dbReference type="ARBA" id="ARBA00024867"/>
    </source>
</evidence>
<evidence type="ECO:0000256" key="9">
    <source>
        <dbReference type="PROSITE-ProRule" id="PRU01091"/>
    </source>
</evidence>
<evidence type="ECO:0000313" key="12">
    <source>
        <dbReference type="EMBL" id="MBE5918772.1"/>
    </source>
</evidence>
<dbReference type="GO" id="GO:0000976">
    <property type="term" value="F:transcription cis-regulatory region binding"/>
    <property type="evidence" value="ECO:0007669"/>
    <property type="project" value="TreeGrafter"/>
</dbReference>
<proteinExistence type="predicted"/>